<reference evidence="7 8" key="1">
    <citation type="submission" date="2019-07" db="EMBL/GenBank/DDBJ databases">
        <title>Thalassofilum flectens gen. nov., sp. nov., a novel moderate thermophilic anaerobe from a shallow sea hot spring in Kunashir Island (Russia), representing a new family in the order Bacteroidales, and proposal of Thalassofilacea fam. nov.</title>
        <authorList>
            <person name="Kochetkova T.V."/>
            <person name="Podosokorskaya O.A."/>
            <person name="Novikov A."/>
            <person name="Elcheninov A.G."/>
            <person name="Toshchakov S.V."/>
            <person name="Kublanov I.V."/>
        </authorList>
    </citation>
    <scope>NUCLEOTIDE SEQUENCE [LARGE SCALE GENOMIC DNA]</scope>
    <source>
        <strain evidence="7 8">38-H</strain>
    </source>
</reference>
<dbReference type="AlphaFoldDB" id="A0A7D4BBT5"/>
<evidence type="ECO:0000313" key="7">
    <source>
        <dbReference type="EMBL" id="QKG80220.1"/>
    </source>
</evidence>
<feature type="transmembrane region" description="Helical" evidence="6">
    <location>
        <begin position="333"/>
        <end position="363"/>
    </location>
</feature>
<feature type="transmembrane region" description="Helical" evidence="6">
    <location>
        <begin position="20"/>
        <end position="39"/>
    </location>
</feature>
<keyword evidence="2" id="KW-1003">Cell membrane</keyword>
<evidence type="ECO:0000256" key="3">
    <source>
        <dbReference type="ARBA" id="ARBA00022692"/>
    </source>
</evidence>
<proteinExistence type="predicted"/>
<dbReference type="Proteomes" id="UP000500961">
    <property type="component" value="Chromosome"/>
</dbReference>
<evidence type="ECO:0000256" key="4">
    <source>
        <dbReference type="ARBA" id="ARBA00022989"/>
    </source>
</evidence>
<feature type="transmembrane region" description="Helical" evidence="6">
    <location>
        <begin position="302"/>
        <end position="321"/>
    </location>
</feature>
<feature type="transmembrane region" description="Helical" evidence="6">
    <location>
        <begin position="264"/>
        <end position="282"/>
    </location>
</feature>
<evidence type="ECO:0000256" key="6">
    <source>
        <dbReference type="SAM" id="Phobius"/>
    </source>
</evidence>
<dbReference type="InterPro" id="IPR050833">
    <property type="entry name" value="Poly_Biosynth_Transport"/>
</dbReference>
<feature type="transmembrane region" description="Helical" evidence="6">
    <location>
        <begin position="370"/>
        <end position="389"/>
    </location>
</feature>
<dbReference type="PANTHER" id="PTHR30250:SF11">
    <property type="entry name" value="O-ANTIGEN TRANSPORTER-RELATED"/>
    <property type="match status" value="1"/>
</dbReference>
<feature type="transmembrane region" description="Helical" evidence="6">
    <location>
        <begin position="230"/>
        <end position="252"/>
    </location>
</feature>
<dbReference type="InterPro" id="IPR002797">
    <property type="entry name" value="Polysacc_synth"/>
</dbReference>
<organism evidence="7 8">
    <name type="scientific">Tenuifilum thalassicum</name>
    <dbReference type="NCBI Taxonomy" id="2590900"/>
    <lineage>
        <taxon>Bacteria</taxon>
        <taxon>Pseudomonadati</taxon>
        <taxon>Bacteroidota</taxon>
        <taxon>Bacteroidia</taxon>
        <taxon>Bacteroidales</taxon>
        <taxon>Tenuifilaceae</taxon>
        <taxon>Tenuifilum</taxon>
    </lineage>
</organism>
<feature type="transmembrane region" description="Helical" evidence="6">
    <location>
        <begin position="395"/>
        <end position="417"/>
    </location>
</feature>
<keyword evidence="5 6" id="KW-0472">Membrane</keyword>
<name>A0A7D4BBT5_9BACT</name>
<dbReference type="GO" id="GO:0005886">
    <property type="term" value="C:plasma membrane"/>
    <property type="evidence" value="ECO:0007669"/>
    <property type="project" value="UniProtKB-SubCell"/>
</dbReference>
<keyword evidence="4 6" id="KW-1133">Transmembrane helix</keyword>
<sequence>MVKKVFKYIQRTEIIKNASVLVSGTLIAQSIPILLQPFLRRYFEPDEFGFYSVYVSIIGILLVISSFRYEQTIVLPKDDDDAVSLVNISILISIGFNLLVLSLVLIFSSQLLNLLSLPYNRRYILYLIPAGTFLLSIFQIFNFWLIRKKRFKAISINKLSRRSVEGISQSVLAVVKQPGGLIFGDIIGQVANGIVSGYQSFKSGYSLAKISSTDFRSLLKRYIDFPKFSLLPALMSTVCFMLPVVFINRYYSAEFAGYFDLTKLILSVPLALIASSFSSVVLNKTSECYRENKSYFKEIKPLVGIVVLISIFEIGVILLWSETLFSFVFGEKWIVSGALAKFLVFPFALNFITSSFTSLFVALNRIVWQSIWQIFYFGLILVLPLLSSLPFEKFILMYSLIEVVANISMLVLLVILIKRTNE</sequence>
<dbReference type="RefSeq" id="WP_173074759.1">
    <property type="nucleotide sequence ID" value="NZ_CP041345.1"/>
</dbReference>
<keyword evidence="3 6" id="KW-0812">Transmembrane</keyword>
<keyword evidence="8" id="KW-1185">Reference proteome</keyword>
<evidence type="ECO:0000313" key="8">
    <source>
        <dbReference type="Proteomes" id="UP000500961"/>
    </source>
</evidence>
<feature type="transmembrane region" description="Helical" evidence="6">
    <location>
        <begin position="90"/>
        <end position="111"/>
    </location>
</feature>
<dbReference type="PANTHER" id="PTHR30250">
    <property type="entry name" value="PST FAMILY PREDICTED COLANIC ACID TRANSPORTER"/>
    <property type="match status" value="1"/>
</dbReference>
<evidence type="ECO:0000256" key="2">
    <source>
        <dbReference type="ARBA" id="ARBA00022475"/>
    </source>
</evidence>
<dbReference type="KEGG" id="ttz:FHG85_08075"/>
<comment type="subcellular location">
    <subcellularLocation>
        <location evidence="1">Cell membrane</location>
        <topology evidence="1">Multi-pass membrane protein</topology>
    </subcellularLocation>
</comment>
<accession>A0A7D4BBT5</accession>
<evidence type="ECO:0000256" key="1">
    <source>
        <dbReference type="ARBA" id="ARBA00004651"/>
    </source>
</evidence>
<protein>
    <submittedName>
        <fullName evidence="7">Lipopolysaccharide biosynthesis protein</fullName>
    </submittedName>
</protein>
<dbReference type="Pfam" id="PF01943">
    <property type="entry name" value="Polysacc_synt"/>
    <property type="match status" value="1"/>
</dbReference>
<dbReference type="EMBL" id="CP041345">
    <property type="protein sequence ID" value="QKG80220.1"/>
    <property type="molecule type" value="Genomic_DNA"/>
</dbReference>
<evidence type="ECO:0000256" key="5">
    <source>
        <dbReference type="ARBA" id="ARBA00023136"/>
    </source>
</evidence>
<feature type="transmembrane region" description="Helical" evidence="6">
    <location>
        <begin position="123"/>
        <end position="146"/>
    </location>
</feature>
<feature type="transmembrane region" description="Helical" evidence="6">
    <location>
        <begin position="51"/>
        <end position="69"/>
    </location>
</feature>
<gene>
    <name evidence="7" type="ORF">FHG85_08075</name>
</gene>